<dbReference type="Gene3D" id="3.30.200.20">
    <property type="entry name" value="Phosphorylase Kinase, domain 1"/>
    <property type="match status" value="1"/>
</dbReference>
<dbReference type="Gene3D" id="1.10.510.10">
    <property type="entry name" value="Transferase(Phosphotransferase) domain 1"/>
    <property type="match status" value="1"/>
</dbReference>
<evidence type="ECO:0000313" key="5">
    <source>
        <dbReference type="Proteomes" id="UP001470230"/>
    </source>
</evidence>
<dbReference type="SUPFAM" id="SSF56112">
    <property type="entry name" value="Protein kinase-like (PK-like)"/>
    <property type="match status" value="1"/>
</dbReference>
<dbReference type="InterPro" id="IPR000719">
    <property type="entry name" value="Prot_kinase_dom"/>
</dbReference>
<name>A0ABR2HE09_9EUKA</name>
<protein>
    <recommendedName>
        <fullName evidence="3">Protein kinase domain-containing protein</fullName>
    </recommendedName>
</protein>
<comment type="caution">
    <text evidence="4">The sequence shown here is derived from an EMBL/GenBank/DDBJ whole genome shotgun (WGS) entry which is preliminary data.</text>
</comment>
<dbReference type="InterPro" id="IPR011009">
    <property type="entry name" value="Kinase-like_dom_sf"/>
</dbReference>
<evidence type="ECO:0000313" key="4">
    <source>
        <dbReference type="EMBL" id="KAK8845254.1"/>
    </source>
</evidence>
<evidence type="ECO:0000256" key="2">
    <source>
        <dbReference type="ARBA" id="ARBA00022840"/>
    </source>
</evidence>
<dbReference type="Proteomes" id="UP001470230">
    <property type="component" value="Unassembled WGS sequence"/>
</dbReference>
<dbReference type="PROSITE" id="PS50011">
    <property type="entry name" value="PROTEIN_KINASE_DOM"/>
    <property type="match status" value="1"/>
</dbReference>
<dbReference type="Pfam" id="PF00069">
    <property type="entry name" value="Pkinase"/>
    <property type="match status" value="1"/>
</dbReference>
<keyword evidence="5" id="KW-1185">Reference proteome</keyword>
<keyword evidence="1" id="KW-0547">Nucleotide-binding</keyword>
<organism evidence="4 5">
    <name type="scientific">Tritrichomonas musculus</name>
    <dbReference type="NCBI Taxonomy" id="1915356"/>
    <lineage>
        <taxon>Eukaryota</taxon>
        <taxon>Metamonada</taxon>
        <taxon>Parabasalia</taxon>
        <taxon>Tritrichomonadida</taxon>
        <taxon>Tritrichomonadidae</taxon>
        <taxon>Tritrichomonas</taxon>
    </lineage>
</organism>
<feature type="domain" description="Protein kinase" evidence="3">
    <location>
        <begin position="14"/>
        <end position="292"/>
    </location>
</feature>
<proteinExistence type="predicted"/>
<dbReference type="EMBL" id="JAPFFF010000031">
    <property type="protein sequence ID" value="KAK8845254.1"/>
    <property type="molecule type" value="Genomic_DNA"/>
</dbReference>
<keyword evidence="2" id="KW-0067">ATP-binding</keyword>
<sequence>MSNSSQIQKIKENIEEHYKIERYCDRNIYQGIDRDTKELVSFNIIYNLLESKYNIWKVLEEIQKNSSFKHENIARLVNIKISNRVDKFESIILVMERLDTDLSTIINSKIELTVNRRRSLMFQILQGLKYLHRKNISHKYLRPEKIMVNSNSNLLKIDALNYDTHFYSHWYRSPESLMNCSDNETFSTDIWSAGCILYEMIARKPLFQCKNVTHQLSTIVKTIGSPTESDLHFVHNQKQIEYINSLSKVDEVDWEKLVAKGTSDEVDLIKMMLKWNPSKRISVEEAMKHPCFKLLHDSSDQTFCSPIDITSPQRMAYDKLPVYLWNKIQEIREEKHYK</sequence>
<accession>A0ABR2HE09</accession>
<dbReference type="PANTHER" id="PTHR24055">
    <property type="entry name" value="MITOGEN-ACTIVATED PROTEIN KINASE"/>
    <property type="match status" value="1"/>
</dbReference>
<reference evidence="4 5" key="1">
    <citation type="submission" date="2024-04" db="EMBL/GenBank/DDBJ databases">
        <title>Tritrichomonas musculus Genome.</title>
        <authorList>
            <person name="Alves-Ferreira E."/>
            <person name="Grigg M."/>
            <person name="Lorenzi H."/>
            <person name="Galac M."/>
        </authorList>
    </citation>
    <scope>NUCLEOTIDE SEQUENCE [LARGE SCALE GENOMIC DNA]</scope>
    <source>
        <strain evidence="4 5">EAF2021</strain>
    </source>
</reference>
<evidence type="ECO:0000259" key="3">
    <source>
        <dbReference type="PROSITE" id="PS50011"/>
    </source>
</evidence>
<evidence type="ECO:0000256" key="1">
    <source>
        <dbReference type="ARBA" id="ARBA00022741"/>
    </source>
</evidence>
<dbReference type="InterPro" id="IPR050117">
    <property type="entry name" value="MAPK"/>
</dbReference>
<gene>
    <name evidence="4" type="ORF">M9Y10_021447</name>
</gene>